<keyword evidence="1" id="KW-0812">Transmembrane</keyword>
<proteinExistence type="predicted"/>
<evidence type="ECO:0000313" key="3">
    <source>
        <dbReference type="EMBL" id="VFK54759.1"/>
    </source>
</evidence>
<dbReference type="Gene3D" id="3.40.50.10140">
    <property type="entry name" value="Toll/interleukin-1 receptor homology (TIR) domain"/>
    <property type="match status" value="1"/>
</dbReference>
<sequence>MIFICYRRKDTDQVAGRLYDRLSSIYGREKVFKDVDSISLGSDVPEKINKSIFESRIVLVLIGQEWESISDEDGVPRIQKSDDFVRIELETALKQEKVIIPILVSSAVMPKKNNLPNLIRPLIDIHAAKLRPDPDFNVDIERILDVIGRPAVQKLTILKIGSVIIAIVSLIAIAFFNNVSVPTFNNGVEVTKVVGNDSPRVSNVIPDVTKAKRELLITSLDQFDDNKLIRDVSNLVPGYFELTSKPTTGAYSYAHAKTLDTVSPNYFASVRIGGMKGSNVLELHGRGVVFAISRTSNKYFIYESEENWTLWRDLPERKMDGINALAIHQHDREVSVFLNNKFIRKFPKLKSADEGPISVFFKARPESGGTIHFQKLSIWEF</sequence>
<evidence type="ECO:0000259" key="2">
    <source>
        <dbReference type="PROSITE" id="PS50104"/>
    </source>
</evidence>
<evidence type="ECO:0000256" key="1">
    <source>
        <dbReference type="SAM" id="Phobius"/>
    </source>
</evidence>
<dbReference type="PROSITE" id="PS50104">
    <property type="entry name" value="TIR"/>
    <property type="match status" value="1"/>
</dbReference>
<dbReference type="InterPro" id="IPR000157">
    <property type="entry name" value="TIR_dom"/>
</dbReference>
<accession>A0A450ZLR4</accession>
<feature type="transmembrane region" description="Helical" evidence="1">
    <location>
        <begin position="157"/>
        <end position="176"/>
    </location>
</feature>
<keyword evidence="1" id="KW-0472">Membrane</keyword>
<gene>
    <name evidence="4" type="ORF">BECKTUN1418E_GA0071001_10549</name>
    <name evidence="3" type="ORF">BECKTUN1418F_GA0071002_10549</name>
</gene>
<dbReference type="EMBL" id="CAADFV010000054">
    <property type="protein sequence ID" value="VFK59597.1"/>
    <property type="molecule type" value="Genomic_DNA"/>
</dbReference>
<dbReference type="EMBL" id="CAADFY010000054">
    <property type="protein sequence ID" value="VFK54759.1"/>
    <property type="molecule type" value="Genomic_DNA"/>
</dbReference>
<dbReference type="InterPro" id="IPR035897">
    <property type="entry name" value="Toll_tir_struct_dom_sf"/>
</dbReference>
<keyword evidence="1" id="KW-1133">Transmembrane helix</keyword>
<reference evidence="3" key="1">
    <citation type="submission" date="2019-02" db="EMBL/GenBank/DDBJ databases">
        <authorList>
            <person name="Gruber-Vodicka R. H."/>
            <person name="Seah K. B. B."/>
        </authorList>
    </citation>
    <scope>NUCLEOTIDE SEQUENCE</scope>
    <source>
        <strain evidence="4">BECK_BY2</strain>
        <strain evidence="3">BECK_BY3</strain>
    </source>
</reference>
<protein>
    <submittedName>
        <fullName evidence="3">TIR domain-containing protein</fullName>
    </submittedName>
</protein>
<evidence type="ECO:0000313" key="4">
    <source>
        <dbReference type="EMBL" id="VFK59597.1"/>
    </source>
</evidence>
<feature type="domain" description="TIR" evidence="2">
    <location>
        <begin position="1"/>
        <end position="144"/>
    </location>
</feature>
<dbReference type="Pfam" id="PF13676">
    <property type="entry name" value="TIR_2"/>
    <property type="match status" value="1"/>
</dbReference>
<dbReference type="GO" id="GO:0007165">
    <property type="term" value="P:signal transduction"/>
    <property type="evidence" value="ECO:0007669"/>
    <property type="project" value="InterPro"/>
</dbReference>
<dbReference type="SUPFAM" id="SSF52200">
    <property type="entry name" value="Toll/Interleukin receptor TIR domain"/>
    <property type="match status" value="1"/>
</dbReference>
<dbReference type="AlphaFoldDB" id="A0A450ZLR4"/>
<name>A0A450ZLR4_9GAMM</name>
<organism evidence="3">
    <name type="scientific">Candidatus Kentrum sp. TUN</name>
    <dbReference type="NCBI Taxonomy" id="2126343"/>
    <lineage>
        <taxon>Bacteria</taxon>
        <taxon>Pseudomonadati</taxon>
        <taxon>Pseudomonadota</taxon>
        <taxon>Gammaproteobacteria</taxon>
        <taxon>Candidatus Kentrum</taxon>
    </lineage>
</organism>